<dbReference type="SUPFAM" id="SSF56935">
    <property type="entry name" value="Porins"/>
    <property type="match status" value="1"/>
</dbReference>
<protein>
    <submittedName>
        <fullName evidence="15">Iron complex outermembrane recepter protein</fullName>
    </submittedName>
</protein>
<evidence type="ECO:0000256" key="13">
    <source>
        <dbReference type="RuleBase" id="RU003357"/>
    </source>
</evidence>
<keyword evidence="4" id="KW-0410">Iron transport</keyword>
<comment type="subcellular location">
    <subcellularLocation>
        <location evidence="1 12">Cell outer membrane</location>
        <topology evidence="1 12">Multi-pass membrane protein</topology>
    </subcellularLocation>
</comment>
<dbReference type="InterPro" id="IPR037066">
    <property type="entry name" value="Plug_dom_sf"/>
</dbReference>
<name>A0A1I2CG51_9GAMM</name>
<dbReference type="InterPro" id="IPR036942">
    <property type="entry name" value="Beta-barrel_TonB_sf"/>
</dbReference>
<dbReference type="InterPro" id="IPR000531">
    <property type="entry name" value="Beta-barrel_TonB"/>
</dbReference>
<dbReference type="GO" id="GO:0015344">
    <property type="term" value="F:siderophore uptake transmembrane transporter activity"/>
    <property type="evidence" value="ECO:0007669"/>
    <property type="project" value="TreeGrafter"/>
</dbReference>
<keyword evidence="3 12" id="KW-1134">Transmembrane beta strand</keyword>
<evidence type="ECO:0000256" key="12">
    <source>
        <dbReference type="PROSITE-ProRule" id="PRU01360"/>
    </source>
</evidence>
<dbReference type="GO" id="GO:0009279">
    <property type="term" value="C:cell outer membrane"/>
    <property type="evidence" value="ECO:0007669"/>
    <property type="project" value="UniProtKB-SubCell"/>
</dbReference>
<evidence type="ECO:0000313" key="15">
    <source>
        <dbReference type="EMBL" id="SFE67349.1"/>
    </source>
</evidence>
<keyword evidence="11 12" id="KW-0998">Cell outer membrane</keyword>
<comment type="similarity">
    <text evidence="12 13">Belongs to the TonB-dependent receptor family.</text>
</comment>
<evidence type="ECO:0000259" key="14">
    <source>
        <dbReference type="SMART" id="SM00965"/>
    </source>
</evidence>
<feature type="domain" description="Secretin/TonB short N-terminal" evidence="14">
    <location>
        <begin position="57"/>
        <end position="108"/>
    </location>
</feature>
<dbReference type="CDD" id="cd01347">
    <property type="entry name" value="ligand_gated_channel"/>
    <property type="match status" value="1"/>
</dbReference>
<evidence type="ECO:0000256" key="6">
    <source>
        <dbReference type="ARBA" id="ARBA00022729"/>
    </source>
</evidence>
<evidence type="ECO:0000256" key="9">
    <source>
        <dbReference type="ARBA" id="ARBA00023077"/>
    </source>
</evidence>
<evidence type="ECO:0000256" key="5">
    <source>
        <dbReference type="ARBA" id="ARBA00022692"/>
    </source>
</evidence>
<keyword evidence="8" id="KW-0406">Ion transport</keyword>
<accession>A0A1I2CG51</accession>
<dbReference type="Gene3D" id="3.55.50.30">
    <property type="match status" value="1"/>
</dbReference>
<evidence type="ECO:0000313" key="16">
    <source>
        <dbReference type="Proteomes" id="UP000199477"/>
    </source>
</evidence>
<evidence type="ECO:0000256" key="4">
    <source>
        <dbReference type="ARBA" id="ARBA00022496"/>
    </source>
</evidence>
<sequence length="803" mass="88177">MGRFGWLFACGCMVASPWTSRAAAANDDSAVQARLRFAIPAQPLASALIAYGSQANVQVLVSGQLAAALRSAPVQGELAREDALAQLLRDTTLTYRYIGATTVVIRPASAPASHAETPPVPVTDLAPVRAVGLFAEGYRADFANGSVRMDADPADLPQSIGLVTRDLMDARQDRTVPDALRTVAGVQYLDTNVGLPQFFIRGFRTGNGLTDGMPNAVVGVGDLPPLVAVERIEVPRGPQSILGDVSANNNFGGLVGLVMKKPQATPVHRLSWALGSHGDTQLDGDFAGKLDGDGRWLYRAVFSLDRTDLTPQGYAGRRTNYVAPSLGWNGRDTQWIVGLSRMVNRFPMPDHVAWSDGTPSSATPPGLLLGNAQDHAQFRTTRYYYLFEHAFDDTWSLRSRAQYVHESSMQQAWWVFFSPYDQSAFALADKYRYTDAFYTLQNELVAAFELGATRHKVMLGFDYSRARVGRFEDVQATVGDGSVDILGGERLPPVDSLTSDQVVHPFGASKFAFSGNPWITDSGLFLQDQIQLGERWNALVAIRRSAYVLETEHLDGRPWTRRKAEWVPNLGLVYKPRPGVALYASLSHGFQPDTVLGKNGKPLLPALSRQLEAGAKFDLAQDRARLTVAWYRIMLDRSTDLFSPKPPYFGYRGPGQTNQGFEAELNGRLAPGLDVSASYTYARVRKHDGAPVPGAPRHRFDAWTSYTFDPAARASWGIGAGVHARSSAISLLDGNWFGTDRLTFRNPGQYSLDANIFYRAPRWSVTLGVRNLLGRQLRAEDFDDSFVPLVERRSVLLSGSYDF</sequence>
<evidence type="ECO:0000256" key="3">
    <source>
        <dbReference type="ARBA" id="ARBA00022452"/>
    </source>
</evidence>
<dbReference type="InterPro" id="IPR011662">
    <property type="entry name" value="Secretin/TonB_short_N"/>
</dbReference>
<dbReference type="Pfam" id="PF07715">
    <property type="entry name" value="Plug"/>
    <property type="match status" value="1"/>
</dbReference>
<dbReference type="PROSITE" id="PS52016">
    <property type="entry name" value="TONB_DEPENDENT_REC_3"/>
    <property type="match status" value="1"/>
</dbReference>
<evidence type="ECO:0000256" key="2">
    <source>
        <dbReference type="ARBA" id="ARBA00022448"/>
    </source>
</evidence>
<dbReference type="Pfam" id="PF00593">
    <property type="entry name" value="TonB_dep_Rec_b-barrel"/>
    <property type="match status" value="1"/>
</dbReference>
<reference evidence="16" key="1">
    <citation type="submission" date="2016-10" db="EMBL/GenBank/DDBJ databases">
        <authorList>
            <person name="Varghese N."/>
            <person name="Submissions S."/>
        </authorList>
    </citation>
    <scope>NUCLEOTIDE SEQUENCE [LARGE SCALE GENOMIC DNA]</scope>
    <source>
        <strain evidence="16">UNC178MFTsu3.1</strain>
    </source>
</reference>
<keyword evidence="7" id="KW-0408">Iron</keyword>
<dbReference type="InterPro" id="IPR012910">
    <property type="entry name" value="Plug_dom"/>
</dbReference>
<dbReference type="Gene3D" id="2.170.130.10">
    <property type="entry name" value="TonB-dependent receptor, plug domain"/>
    <property type="match status" value="1"/>
</dbReference>
<evidence type="ECO:0000256" key="10">
    <source>
        <dbReference type="ARBA" id="ARBA00023136"/>
    </source>
</evidence>
<dbReference type="Proteomes" id="UP000199477">
    <property type="component" value="Unassembled WGS sequence"/>
</dbReference>
<dbReference type="AlphaFoldDB" id="A0A1I2CG51"/>
<gene>
    <name evidence="15" type="ORF">SAMN02799615_01493</name>
</gene>
<dbReference type="InterPro" id="IPR039426">
    <property type="entry name" value="TonB-dep_rcpt-like"/>
</dbReference>
<evidence type="ECO:0000256" key="8">
    <source>
        <dbReference type="ARBA" id="ARBA00023065"/>
    </source>
</evidence>
<proteinExistence type="inferred from homology"/>
<dbReference type="Gene3D" id="2.40.170.20">
    <property type="entry name" value="TonB-dependent receptor, beta-barrel domain"/>
    <property type="match status" value="1"/>
</dbReference>
<evidence type="ECO:0000256" key="11">
    <source>
        <dbReference type="ARBA" id="ARBA00023237"/>
    </source>
</evidence>
<keyword evidence="5 12" id="KW-0812">Transmembrane</keyword>
<evidence type="ECO:0000256" key="1">
    <source>
        <dbReference type="ARBA" id="ARBA00004571"/>
    </source>
</evidence>
<keyword evidence="10 12" id="KW-0472">Membrane</keyword>
<dbReference type="RefSeq" id="WP_026636237.1">
    <property type="nucleotide sequence ID" value="NZ_FONH01000003.1"/>
</dbReference>
<dbReference type="SMART" id="SM00965">
    <property type="entry name" value="STN"/>
    <property type="match status" value="1"/>
</dbReference>
<dbReference type="PANTHER" id="PTHR32552:SF68">
    <property type="entry name" value="FERRICHROME OUTER MEMBRANE TRANSPORTER_PHAGE RECEPTOR"/>
    <property type="match status" value="1"/>
</dbReference>
<keyword evidence="16" id="KW-1185">Reference proteome</keyword>
<keyword evidence="9 13" id="KW-0798">TonB box</keyword>
<dbReference type="EMBL" id="FONH01000003">
    <property type="protein sequence ID" value="SFE67349.1"/>
    <property type="molecule type" value="Genomic_DNA"/>
</dbReference>
<keyword evidence="6" id="KW-0732">Signal</keyword>
<dbReference type="STRING" id="500610.SAMN02799615_01493"/>
<dbReference type="PANTHER" id="PTHR32552">
    <property type="entry name" value="FERRICHROME IRON RECEPTOR-RELATED"/>
    <property type="match status" value="1"/>
</dbReference>
<organism evidence="15 16">
    <name type="scientific">Dyella marensis</name>
    <dbReference type="NCBI Taxonomy" id="500610"/>
    <lineage>
        <taxon>Bacteria</taxon>
        <taxon>Pseudomonadati</taxon>
        <taxon>Pseudomonadota</taxon>
        <taxon>Gammaproteobacteria</taxon>
        <taxon>Lysobacterales</taxon>
        <taxon>Rhodanobacteraceae</taxon>
        <taxon>Dyella</taxon>
    </lineage>
</organism>
<keyword evidence="2 12" id="KW-0813">Transport</keyword>
<evidence type="ECO:0000256" key="7">
    <source>
        <dbReference type="ARBA" id="ARBA00023004"/>
    </source>
</evidence>